<keyword evidence="6" id="KW-0805">Transcription regulation</keyword>
<dbReference type="EMBL" id="JBCLYO010000020">
    <property type="protein sequence ID" value="KAL0080408.1"/>
    <property type="molecule type" value="Genomic_DNA"/>
</dbReference>
<evidence type="ECO:0000313" key="13">
    <source>
        <dbReference type="Proteomes" id="UP001448207"/>
    </source>
</evidence>
<dbReference type="PANTHER" id="PTHR45888">
    <property type="entry name" value="HL01030P-RELATED"/>
    <property type="match status" value="1"/>
</dbReference>
<dbReference type="InterPro" id="IPR001965">
    <property type="entry name" value="Znf_PHD"/>
</dbReference>
<keyword evidence="5" id="KW-0862">Zinc</keyword>
<dbReference type="InterPro" id="IPR013083">
    <property type="entry name" value="Znf_RING/FYVE/PHD"/>
</dbReference>
<proteinExistence type="predicted"/>
<evidence type="ECO:0000256" key="2">
    <source>
        <dbReference type="ARBA" id="ARBA00022723"/>
    </source>
</evidence>
<accession>A0ABR3AS11</accession>
<evidence type="ECO:0000256" key="6">
    <source>
        <dbReference type="ARBA" id="ARBA00023015"/>
    </source>
</evidence>
<evidence type="ECO:0000256" key="5">
    <source>
        <dbReference type="ARBA" id="ARBA00022833"/>
    </source>
</evidence>
<evidence type="ECO:0000313" key="12">
    <source>
        <dbReference type="EMBL" id="KAL0080408.1"/>
    </source>
</evidence>
<dbReference type="SMART" id="SM00249">
    <property type="entry name" value="PHD"/>
    <property type="match status" value="3"/>
</dbReference>
<evidence type="ECO:0000256" key="3">
    <source>
        <dbReference type="ARBA" id="ARBA00022737"/>
    </source>
</evidence>
<dbReference type="Proteomes" id="UP001448207">
    <property type="component" value="Unassembled WGS sequence"/>
</dbReference>
<feature type="compositionally biased region" description="Low complexity" evidence="10">
    <location>
        <begin position="308"/>
        <end position="333"/>
    </location>
</feature>
<dbReference type="PROSITE" id="PS50016">
    <property type="entry name" value="ZF_PHD_2"/>
    <property type="match status" value="3"/>
</dbReference>
<evidence type="ECO:0000259" key="11">
    <source>
        <dbReference type="PROSITE" id="PS50016"/>
    </source>
</evidence>
<keyword evidence="3" id="KW-0677">Repeat</keyword>
<organism evidence="12 13">
    <name type="scientific">Phycomyces blakesleeanus</name>
    <dbReference type="NCBI Taxonomy" id="4837"/>
    <lineage>
        <taxon>Eukaryota</taxon>
        <taxon>Fungi</taxon>
        <taxon>Fungi incertae sedis</taxon>
        <taxon>Mucoromycota</taxon>
        <taxon>Mucoromycotina</taxon>
        <taxon>Mucoromycetes</taxon>
        <taxon>Mucorales</taxon>
        <taxon>Phycomycetaceae</taxon>
        <taxon>Phycomyces</taxon>
    </lineage>
</organism>
<comment type="subcellular location">
    <subcellularLocation>
        <location evidence="1">Nucleus</location>
    </subcellularLocation>
</comment>
<keyword evidence="2" id="KW-0479">Metal-binding</keyword>
<evidence type="ECO:0000256" key="4">
    <source>
        <dbReference type="ARBA" id="ARBA00022771"/>
    </source>
</evidence>
<dbReference type="Pfam" id="PF00628">
    <property type="entry name" value="PHD"/>
    <property type="match status" value="1"/>
</dbReference>
<protein>
    <submittedName>
        <fullName evidence="12">Chromatin remodelling complex Rsc7/Swp82 subunit-domain-containing protein</fullName>
    </submittedName>
</protein>
<dbReference type="InterPro" id="IPR011011">
    <property type="entry name" value="Znf_FYVE_PHD"/>
</dbReference>
<keyword evidence="7" id="KW-0804">Transcription</keyword>
<dbReference type="Gene3D" id="3.30.40.10">
    <property type="entry name" value="Zinc/RING finger domain, C3HC4 (zinc finger)"/>
    <property type="match status" value="2"/>
</dbReference>
<dbReference type="PANTHER" id="PTHR45888:SF4">
    <property type="entry name" value="PHD FINGER PROTEIN 10"/>
    <property type="match status" value="1"/>
</dbReference>
<feature type="compositionally biased region" description="Acidic residues" evidence="10">
    <location>
        <begin position="87"/>
        <end position="98"/>
    </location>
</feature>
<keyword evidence="13" id="KW-1185">Reference proteome</keyword>
<feature type="region of interest" description="Disordered" evidence="10">
    <location>
        <begin position="308"/>
        <end position="360"/>
    </location>
</feature>
<name>A0ABR3AS11_PHYBL</name>
<evidence type="ECO:0000256" key="10">
    <source>
        <dbReference type="SAM" id="MobiDB-lite"/>
    </source>
</evidence>
<evidence type="ECO:0000256" key="8">
    <source>
        <dbReference type="ARBA" id="ARBA00023242"/>
    </source>
</evidence>
<gene>
    <name evidence="12" type="ORF">J3Q64DRAFT_1869918</name>
</gene>
<sequence>MDPAKVLGYRDSYLFFHRNPRLERVRITEDEKRYLVKERLLVTWFRNRDVAVVTARSVFKCFGSKIIKDGKKYKDDYFETKAREEANQEMDIESEEQVSDQKETGRRYKTVQPINGATWLHHAALAVRGFNAQLYERRVEKPAFFDIHTNTRQLPAATQPKKCIFKPVNEDEMLDSSLEFNSSPESPLRGFGQYLLENDPTSTVALGLLSEEARQEVEKIMNDMRSALCVESHISQTKPTTNYPIAITEGQHQTEFPVDFLRFGHIKPKVVSPSTMIAAAHAPGTQQYYLSQMYQAAAAAPTLPATAAPTIPTTSTTSKSAEPTAATSTSTPTSPKPKPTTEPAPAPAPAPAPNSPSNSPAAAACSVIIPPFFTRMCRQPVTQHGKRCFHHFVIPKNLSDKQPNVDPTVSPSQVCSDCHEVEASDEILATQDMPVSDKFTLVKCAKCTQKYHPVCVHLTTARQVAAVESYPWSCPDCKVCCVCKSAGDESTLMICDGCDRGWHTGCCNPEISQVPEGSWLCRLCAECHSCGEQKDDTDHTQYHYATAPPSKLYDKAAYLATYCTRCYEHFEQSRFCPVCLKTFSEGDENDEEDNEMVTCDSCDYWIHTKCDETLTPEKYQSLCDDEEAKYACPLCAGKVKPIVETEAVKKALKGTSAPCGSCVGLLGGKIKTRGVVSYEDIKVGVPEIKGTGTAEMPS</sequence>
<feature type="region of interest" description="Disordered" evidence="10">
    <location>
        <begin position="86"/>
        <end position="105"/>
    </location>
</feature>
<keyword evidence="8" id="KW-0539">Nucleus</keyword>
<reference evidence="12 13" key="1">
    <citation type="submission" date="2024-04" db="EMBL/GenBank/DDBJ databases">
        <title>Symmetric and asymmetric DNA N6-adenine methylation regulates different biological responses in Mucorales.</title>
        <authorList>
            <consortium name="Lawrence Berkeley National Laboratory"/>
            <person name="Lax C."/>
            <person name="Mondo S.J."/>
            <person name="Osorio-Concepcion M."/>
            <person name="Muszewska A."/>
            <person name="Corrochano-Luque M."/>
            <person name="Gutierrez G."/>
            <person name="Riley R."/>
            <person name="Lipzen A."/>
            <person name="Guo J."/>
            <person name="Hundley H."/>
            <person name="Amirebrahimi M."/>
            <person name="Ng V."/>
            <person name="Lorenzo-Gutierrez D."/>
            <person name="Binder U."/>
            <person name="Yang J."/>
            <person name="Song Y."/>
            <person name="Canovas D."/>
            <person name="Navarro E."/>
            <person name="Freitag M."/>
            <person name="Gabaldon T."/>
            <person name="Grigoriev I.V."/>
            <person name="Corrochano L.M."/>
            <person name="Nicolas F.E."/>
            <person name="Garre V."/>
        </authorList>
    </citation>
    <scope>NUCLEOTIDE SEQUENCE [LARGE SCALE GENOMIC DNA]</scope>
    <source>
        <strain evidence="12 13">L51</strain>
    </source>
</reference>
<dbReference type="Pfam" id="PF08624">
    <property type="entry name" value="CRC_subunit"/>
    <property type="match status" value="1"/>
</dbReference>
<feature type="domain" description="PHD-type" evidence="11">
    <location>
        <begin position="477"/>
        <end position="527"/>
    </location>
</feature>
<comment type="caution">
    <text evidence="12">The sequence shown here is derived from an EMBL/GenBank/DDBJ whole genome shotgun (WGS) entry which is preliminary data.</text>
</comment>
<keyword evidence="4 9" id="KW-0863">Zinc-finger</keyword>
<evidence type="ECO:0000256" key="7">
    <source>
        <dbReference type="ARBA" id="ARBA00023163"/>
    </source>
</evidence>
<feature type="non-terminal residue" evidence="12">
    <location>
        <position position="698"/>
    </location>
</feature>
<dbReference type="InterPro" id="IPR013933">
    <property type="entry name" value="CRC_Rsc7/Swp82"/>
</dbReference>
<dbReference type="InterPro" id="IPR019787">
    <property type="entry name" value="Znf_PHD-finger"/>
</dbReference>
<evidence type="ECO:0000256" key="9">
    <source>
        <dbReference type="PROSITE-ProRule" id="PRU00146"/>
    </source>
</evidence>
<dbReference type="SUPFAM" id="SSF57903">
    <property type="entry name" value="FYVE/PHD zinc finger"/>
    <property type="match status" value="3"/>
</dbReference>
<feature type="compositionally biased region" description="Pro residues" evidence="10">
    <location>
        <begin position="334"/>
        <end position="354"/>
    </location>
</feature>
<evidence type="ECO:0000256" key="1">
    <source>
        <dbReference type="ARBA" id="ARBA00004123"/>
    </source>
</evidence>
<feature type="domain" description="PHD-type" evidence="11">
    <location>
        <begin position="412"/>
        <end position="480"/>
    </location>
</feature>
<feature type="domain" description="PHD-type" evidence="11">
    <location>
        <begin position="573"/>
        <end position="638"/>
    </location>
</feature>